<sequence>MQDIQPPLPAAGASLTDGFGRQITYLRLSVTDRCDLRCTYCMSEHMTFLPRRDVLTLEELYRLSAVFMRHGVRKIRITGGEPLVRKNIMSLFEMLSHHLRSGELDEVVVTTNGSQLSRYAKSLHEAGVRRVNVSLDSLDPVRFRAVTRCGDLAKVLDGIDSALAAGLKVKLNAVAMKGAFEEELDGLIRFAHGRGMDLTLIEEMPLGTVCHDRKESYLRLDALRQDLEKRYTLSPLADQTGGPARYVRVGETGGKLGFITPLSCDFCASCNRIRVACTGELYTCMGKEGAVDLREALRRDSSDEPVSSLIFGAIARKPRGHSFAIGAQDVQGIGRHMSVLGG</sequence>
<dbReference type="Pfam" id="PF06463">
    <property type="entry name" value="Mob_synth_C"/>
    <property type="match status" value="1"/>
</dbReference>
<accession>A0A1C1YSN2</accession>
<keyword evidence="5 12" id="KW-0547">Nucleotide-binding</keyword>
<evidence type="ECO:0000256" key="11">
    <source>
        <dbReference type="ARBA" id="ARBA00048697"/>
    </source>
</evidence>
<feature type="binding site" evidence="12">
    <location>
        <position position="27"/>
    </location>
    <ligand>
        <name>GTP</name>
        <dbReference type="ChEBI" id="CHEBI:37565"/>
    </ligand>
</feature>
<feature type="binding site" evidence="12">
    <location>
        <position position="80"/>
    </location>
    <ligand>
        <name>S-adenosyl-L-methionine</name>
        <dbReference type="ChEBI" id="CHEBI:59789"/>
    </ligand>
</feature>
<keyword evidence="9 12" id="KW-0501">Molybdenum cofactor biosynthesis</keyword>
<evidence type="ECO:0000256" key="9">
    <source>
        <dbReference type="ARBA" id="ARBA00023150"/>
    </source>
</evidence>
<comment type="catalytic activity">
    <reaction evidence="11 12">
        <text>GTP + AH2 + S-adenosyl-L-methionine = (8S)-3',8-cyclo-7,8-dihydroguanosine 5'-triphosphate + 5'-deoxyadenosine + L-methionine + A + H(+)</text>
        <dbReference type="Rhea" id="RHEA:49576"/>
        <dbReference type="ChEBI" id="CHEBI:13193"/>
        <dbReference type="ChEBI" id="CHEBI:15378"/>
        <dbReference type="ChEBI" id="CHEBI:17319"/>
        <dbReference type="ChEBI" id="CHEBI:17499"/>
        <dbReference type="ChEBI" id="CHEBI:37565"/>
        <dbReference type="ChEBI" id="CHEBI:57844"/>
        <dbReference type="ChEBI" id="CHEBI:59789"/>
        <dbReference type="ChEBI" id="CHEBI:131766"/>
        <dbReference type="EC" id="4.1.99.22"/>
    </reaction>
</comment>
<keyword evidence="6 12" id="KW-0408">Iron</keyword>
<comment type="cofactor">
    <cofactor evidence="12">
        <name>[4Fe-4S] cluster</name>
        <dbReference type="ChEBI" id="CHEBI:49883"/>
    </cofactor>
    <text evidence="12">Binds 2 [4Fe-4S] clusters. Binds 1 [4Fe-4S] cluster coordinated with 3 cysteines and an exchangeable S-adenosyl-L-methionine and 1 [4Fe-4S] cluster coordinated with 3 cysteines and the GTP-derived substrate.</text>
</comment>
<dbReference type="CDD" id="cd01335">
    <property type="entry name" value="Radical_SAM"/>
    <property type="match status" value="1"/>
</dbReference>
<dbReference type="SUPFAM" id="SSF102114">
    <property type="entry name" value="Radical SAM enzymes"/>
    <property type="match status" value="1"/>
</dbReference>
<dbReference type="Proteomes" id="UP000094795">
    <property type="component" value="Unassembled WGS sequence"/>
</dbReference>
<feature type="binding site" evidence="12">
    <location>
        <position position="38"/>
    </location>
    <ligand>
        <name>[4Fe-4S] cluster</name>
        <dbReference type="ChEBI" id="CHEBI:49883"/>
        <label>1</label>
        <note>4Fe-4S-S-AdoMet</note>
    </ligand>
</feature>
<dbReference type="InterPro" id="IPR058240">
    <property type="entry name" value="rSAM_sf"/>
</dbReference>
<comment type="caution">
    <text evidence="14">The sequence shown here is derived from an EMBL/GenBank/DDBJ whole genome shotgun (WGS) entry which is preliminary data.</text>
</comment>
<feature type="binding site" evidence="12">
    <location>
        <position position="40"/>
    </location>
    <ligand>
        <name>S-adenosyl-L-methionine</name>
        <dbReference type="ChEBI" id="CHEBI:59789"/>
    </ligand>
</feature>
<organism evidence="14 15">
    <name type="scientific">Hoeflea olei</name>
    <dbReference type="NCBI Taxonomy" id="1480615"/>
    <lineage>
        <taxon>Bacteria</taxon>
        <taxon>Pseudomonadati</taxon>
        <taxon>Pseudomonadota</taxon>
        <taxon>Alphaproteobacteria</taxon>
        <taxon>Hyphomicrobiales</taxon>
        <taxon>Rhizobiaceae</taxon>
        <taxon>Hoeflea</taxon>
    </lineage>
</organism>
<feature type="binding site" evidence="12">
    <location>
        <position position="134"/>
    </location>
    <ligand>
        <name>S-adenosyl-L-methionine</name>
        <dbReference type="ChEBI" id="CHEBI:59789"/>
    </ligand>
</feature>
<feature type="binding site" evidence="12">
    <location>
        <begin position="272"/>
        <end position="274"/>
    </location>
    <ligand>
        <name>GTP</name>
        <dbReference type="ChEBI" id="CHEBI:37565"/>
    </ligand>
</feature>
<dbReference type="GO" id="GO:1904047">
    <property type="term" value="F:S-adenosyl-L-methionine binding"/>
    <property type="evidence" value="ECO:0007669"/>
    <property type="project" value="UniProtKB-UniRule"/>
</dbReference>
<dbReference type="CDD" id="cd21117">
    <property type="entry name" value="Twitch_MoaA"/>
    <property type="match status" value="1"/>
</dbReference>
<feature type="binding site" evidence="12">
    <location>
        <position position="76"/>
    </location>
    <ligand>
        <name>GTP</name>
        <dbReference type="ChEBI" id="CHEBI:37565"/>
    </ligand>
</feature>
<feature type="binding site" evidence="12">
    <location>
        <position position="204"/>
    </location>
    <ligand>
        <name>S-adenosyl-L-methionine</name>
        <dbReference type="ChEBI" id="CHEBI:59789"/>
    </ligand>
</feature>
<dbReference type="SFLD" id="SFLDS00029">
    <property type="entry name" value="Radical_SAM"/>
    <property type="match status" value="1"/>
</dbReference>
<evidence type="ECO:0000256" key="10">
    <source>
        <dbReference type="ARBA" id="ARBA00023239"/>
    </source>
</evidence>
<dbReference type="GO" id="GO:0006777">
    <property type="term" value="P:Mo-molybdopterin cofactor biosynthetic process"/>
    <property type="evidence" value="ECO:0007669"/>
    <property type="project" value="UniProtKB-UniRule"/>
</dbReference>
<feature type="domain" description="Radical SAM core" evidence="13">
    <location>
        <begin position="18"/>
        <end position="236"/>
    </location>
</feature>
<dbReference type="InterPro" id="IPR010505">
    <property type="entry name" value="MoaA_twitch"/>
</dbReference>
<feature type="binding site" evidence="12">
    <location>
        <position position="270"/>
    </location>
    <ligand>
        <name>[4Fe-4S] cluster</name>
        <dbReference type="ChEBI" id="CHEBI:49883"/>
        <label>2</label>
        <note>4Fe-4S-substrate</note>
    </ligand>
</feature>
<dbReference type="EMBL" id="LQZT01000042">
    <property type="protein sequence ID" value="OCW56370.1"/>
    <property type="molecule type" value="Genomic_DNA"/>
</dbReference>
<evidence type="ECO:0000256" key="3">
    <source>
        <dbReference type="ARBA" id="ARBA00022691"/>
    </source>
</evidence>
<dbReference type="InterPro" id="IPR006638">
    <property type="entry name" value="Elp3/MiaA/NifB-like_rSAM"/>
</dbReference>
<gene>
    <name evidence="12" type="primary">moaA</name>
    <name evidence="14" type="ORF">AWJ14_19990</name>
</gene>
<dbReference type="SMART" id="SM00729">
    <property type="entry name" value="Elp3"/>
    <property type="match status" value="1"/>
</dbReference>
<comment type="function">
    <text evidence="12">Catalyzes the cyclization of GTP to (8S)-3',8-cyclo-7,8-dihydroguanosine 5'-triphosphate.</text>
</comment>
<dbReference type="PROSITE" id="PS51918">
    <property type="entry name" value="RADICAL_SAM"/>
    <property type="match status" value="1"/>
</dbReference>
<evidence type="ECO:0000256" key="2">
    <source>
        <dbReference type="ARBA" id="ARBA00022485"/>
    </source>
</evidence>
<keyword evidence="3 12" id="KW-0949">S-adenosyl-L-methionine</keyword>
<dbReference type="UniPathway" id="UPA00344"/>
<keyword evidence="15" id="KW-1185">Reference proteome</keyword>
<evidence type="ECO:0000313" key="14">
    <source>
        <dbReference type="EMBL" id="OCW56370.1"/>
    </source>
</evidence>
<feature type="binding site" evidence="12">
    <location>
        <position position="284"/>
    </location>
    <ligand>
        <name>[4Fe-4S] cluster</name>
        <dbReference type="ChEBI" id="CHEBI:49883"/>
        <label>2</label>
        <note>4Fe-4S-substrate</note>
    </ligand>
</feature>
<dbReference type="SFLD" id="SFLDG01386">
    <property type="entry name" value="main_SPASM_domain-containing"/>
    <property type="match status" value="1"/>
</dbReference>
<feature type="binding site" evidence="12">
    <location>
        <position position="34"/>
    </location>
    <ligand>
        <name>[4Fe-4S] cluster</name>
        <dbReference type="ChEBI" id="CHEBI:49883"/>
        <label>1</label>
        <note>4Fe-4S-S-AdoMet</note>
    </ligand>
</feature>
<dbReference type="InterPro" id="IPR007197">
    <property type="entry name" value="rSAM"/>
</dbReference>
<proteinExistence type="inferred from homology"/>
<keyword evidence="10 12" id="KW-0456">Lyase</keyword>
<dbReference type="GO" id="GO:0051539">
    <property type="term" value="F:4 iron, 4 sulfur cluster binding"/>
    <property type="evidence" value="ECO:0007669"/>
    <property type="project" value="UniProtKB-UniRule"/>
</dbReference>
<evidence type="ECO:0000256" key="8">
    <source>
        <dbReference type="ARBA" id="ARBA00023134"/>
    </source>
</evidence>
<reference evidence="14 15" key="1">
    <citation type="submission" date="2015-12" db="EMBL/GenBank/DDBJ databases">
        <authorList>
            <person name="Shamseldin A."/>
            <person name="Moawad H."/>
            <person name="Abd El-Rahim W.M."/>
            <person name="Sadowsky M.J."/>
        </authorList>
    </citation>
    <scope>NUCLEOTIDE SEQUENCE [LARGE SCALE GENOMIC DNA]</scope>
    <source>
        <strain evidence="14 15">JC234</strain>
    </source>
</reference>
<keyword evidence="2 12" id="KW-0004">4Fe-4S</keyword>
<dbReference type="SFLD" id="SFLDG01383">
    <property type="entry name" value="cyclic_pyranopterin_phosphate"/>
    <property type="match status" value="1"/>
</dbReference>
<dbReference type="AlphaFoldDB" id="A0A1C1YSN2"/>
<dbReference type="GO" id="GO:0005525">
    <property type="term" value="F:GTP binding"/>
    <property type="evidence" value="ECO:0007669"/>
    <property type="project" value="UniProtKB-UniRule"/>
</dbReference>
<evidence type="ECO:0000256" key="1">
    <source>
        <dbReference type="ARBA" id="ARBA00012167"/>
    </source>
</evidence>
<feature type="binding site" evidence="12">
    <location>
        <position position="41"/>
    </location>
    <ligand>
        <name>[4Fe-4S] cluster</name>
        <dbReference type="ChEBI" id="CHEBI:49883"/>
        <label>1</label>
        <note>4Fe-4S-S-AdoMet</note>
    </ligand>
</feature>
<keyword evidence="8 12" id="KW-0342">GTP-binding</keyword>
<dbReference type="GO" id="GO:0061799">
    <property type="term" value="F:cyclic pyranopterin monophosphate synthase activity"/>
    <property type="evidence" value="ECO:0007669"/>
    <property type="project" value="TreeGrafter"/>
</dbReference>
<name>A0A1C1YSN2_9HYPH</name>
<dbReference type="PANTHER" id="PTHR22960">
    <property type="entry name" value="MOLYBDOPTERIN COFACTOR SYNTHESIS PROTEIN A"/>
    <property type="match status" value="1"/>
</dbReference>
<comment type="pathway">
    <text evidence="12">Cofactor biosynthesis; molybdopterin biosynthesis.</text>
</comment>
<dbReference type="RefSeq" id="WP_066182440.1">
    <property type="nucleotide sequence ID" value="NZ_LQZT01000042.1"/>
</dbReference>
<evidence type="ECO:0000256" key="6">
    <source>
        <dbReference type="ARBA" id="ARBA00023004"/>
    </source>
</evidence>
<dbReference type="NCBIfam" id="TIGR02666">
    <property type="entry name" value="moaA"/>
    <property type="match status" value="1"/>
</dbReference>
<dbReference type="InterPro" id="IPR013785">
    <property type="entry name" value="Aldolase_TIM"/>
</dbReference>
<dbReference type="STRING" id="1480615.AWJ14_19990"/>
<dbReference type="InterPro" id="IPR040064">
    <property type="entry name" value="MoaA-like"/>
</dbReference>
<feature type="binding site" evidence="12">
    <location>
        <position position="267"/>
    </location>
    <ligand>
        <name>[4Fe-4S] cluster</name>
        <dbReference type="ChEBI" id="CHEBI:49883"/>
        <label>2</label>
        <note>4Fe-4S-substrate</note>
    </ligand>
</feature>
<evidence type="ECO:0000256" key="5">
    <source>
        <dbReference type="ARBA" id="ARBA00022741"/>
    </source>
</evidence>
<dbReference type="PROSITE" id="PS01305">
    <property type="entry name" value="MOAA_NIFB_PQQE"/>
    <property type="match status" value="1"/>
</dbReference>
<evidence type="ECO:0000256" key="7">
    <source>
        <dbReference type="ARBA" id="ARBA00023014"/>
    </source>
</evidence>
<dbReference type="HAMAP" id="MF_01225_B">
    <property type="entry name" value="MoaA_B"/>
    <property type="match status" value="1"/>
</dbReference>
<dbReference type="SFLD" id="SFLDG01067">
    <property type="entry name" value="SPASM/twitch_domain_containing"/>
    <property type="match status" value="1"/>
</dbReference>
<dbReference type="Gene3D" id="3.20.20.70">
    <property type="entry name" value="Aldolase class I"/>
    <property type="match status" value="1"/>
</dbReference>
<protein>
    <recommendedName>
        <fullName evidence="1 12">GTP 3',8-cyclase</fullName>
        <ecNumber evidence="1 12">4.1.99.22</ecNumber>
    </recommendedName>
    <alternativeName>
        <fullName evidence="12">Molybdenum cofactor biosynthesis protein A</fullName>
    </alternativeName>
</protein>
<dbReference type="PANTHER" id="PTHR22960:SF0">
    <property type="entry name" value="MOLYBDENUM COFACTOR BIOSYNTHESIS PROTEIN 1"/>
    <property type="match status" value="1"/>
</dbReference>
<feature type="binding site" evidence="12">
    <location>
        <position position="170"/>
    </location>
    <ligand>
        <name>GTP</name>
        <dbReference type="ChEBI" id="CHEBI:37565"/>
    </ligand>
</feature>
<evidence type="ECO:0000313" key="15">
    <source>
        <dbReference type="Proteomes" id="UP000094795"/>
    </source>
</evidence>
<keyword evidence="7 12" id="KW-0411">Iron-sulfur</keyword>
<dbReference type="InterPro" id="IPR000385">
    <property type="entry name" value="MoaA_NifB_PqqE_Fe-S-bd_CS"/>
</dbReference>
<evidence type="ECO:0000259" key="13">
    <source>
        <dbReference type="PROSITE" id="PS51918"/>
    </source>
</evidence>
<dbReference type="OrthoDB" id="9763993at2"/>
<comment type="subunit">
    <text evidence="12">Monomer and homodimer.</text>
</comment>
<dbReference type="EC" id="4.1.99.22" evidence="1 12"/>
<dbReference type="GO" id="GO:0046872">
    <property type="term" value="F:metal ion binding"/>
    <property type="evidence" value="ECO:0007669"/>
    <property type="project" value="UniProtKB-KW"/>
</dbReference>
<keyword evidence="4 12" id="KW-0479">Metal-binding</keyword>
<comment type="similarity">
    <text evidence="12">Belongs to the radical SAM superfamily. MoaA family.</text>
</comment>
<dbReference type="InterPro" id="IPR050105">
    <property type="entry name" value="MoCo_biosynth_MoaA/MoaC"/>
</dbReference>
<dbReference type="InterPro" id="IPR013483">
    <property type="entry name" value="MoaA"/>
</dbReference>
<evidence type="ECO:0000256" key="4">
    <source>
        <dbReference type="ARBA" id="ARBA00022723"/>
    </source>
</evidence>
<feature type="binding site" evidence="12">
    <location>
        <position position="110"/>
    </location>
    <ligand>
        <name>GTP</name>
        <dbReference type="ChEBI" id="CHEBI:37565"/>
    </ligand>
</feature>
<dbReference type="GO" id="GO:0061798">
    <property type="term" value="F:GTP 3',8'-cyclase activity"/>
    <property type="evidence" value="ECO:0007669"/>
    <property type="project" value="UniProtKB-UniRule"/>
</dbReference>
<dbReference type="Pfam" id="PF04055">
    <property type="entry name" value="Radical_SAM"/>
    <property type="match status" value="1"/>
</dbReference>
<evidence type="ECO:0000256" key="12">
    <source>
        <dbReference type="HAMAP-Rule" id="MF_01225"/>
    </source>
</evidence>